<reference evidence="2" key="1">
    <citation type="submission" date="2016-03" db="EMBL/GenBank/DDBJ databases">
        <title>Mechanisms controlling the formation of the plant cell surface in tip-growing cells are functionally conserved among land plants.</title>
        <authorList>
            <person name="Honkanen S."/>
            <person name="Jones V.A."/>
            <person name="Morieri G."/>
            <person name="Champion C."/>
            <person name="Hetherington A.J."/>
            <person name="Kelly S."/>
            <person name="Saint-Marcoux D."/>
            <person name="Proust H."/>
            <person name="Prescott H."/>
            <person name="Dolan L."/>
        </authorList>
    </citation>
    <scope>NUCLEOTIDE SEQUENCE [LARGE SCALE GENOMIC DNA]</scope>
    <source>
        <tissue evidence="2">Whole gametophyte</tissue>
    </source>
</reference>
<gene>
    <name evidence="2" type="ORF">AXG93_3459s1030</name>
</gene>
<comment type="caution">
    <text evidence="2">The sequence shown here is derived from an EMBL/GenBank/DDBJ whole genome shotgun (WGS) entry which is preliminary data.</text>
</comment>
<evidence type="ECO:0000313" key="2">
    <source>
        <dbReference type="EMBL" id="OAE27860.1"/>
    </source>
</evidence>
<feature type="region of interest" description="Disordered" evidence="1">
    <location>
        <begin position="126"/>
        <end position="242"/>
    </location>
</feature>
<dbReference type="EMBL" id="LVLJ01001811">
    <property type="protein sequence ID" value="OAE27860.1"/>
    <property type="molecule type" value="Genomic_DNA"/>
</dbReference>
<evidence type="ECO:0000313" key="3">
    <source>
        <dbReference type="Proteomes" id="UP000077202"/>
    </source>
</evidence>
<name>A0A176W4A3_MARPO</name>
<protein>
    <submittedName>
        <fullName evidence="2">Uncharacterized protein</fullName>
    </submittedName>
</protein>
<organism evidence="2 3">
    <name type="scientific">Marchantia polymorpha subsp. ruderalis</name>
    <dbReference type="NCBI Taxonomy" id="1480154"/>
    <lineage>
        <taxon>Eukaryota</taxon>
        <taxon>Viridiplantae</taxon>
        <taxon>Streptophyta</taxon>
        <taxon>Embryophyta</taxon>
        <taxon>Marchantiophyta</taxon>
        <taxon>Marchantiopsida</taxon>
        <taxon>Marchantiidae</taxon>
        <taxon>Marchantiales</taxon>
        <taxon>Marchantiaceae</taxon>
        <taxon>Marchantia</taxon>
    </lineage>
</organism>
<sequence length="352" mass="39198">MGMELGMPGDGPGVAAREPPPLGYRPHPERWQVSDWEQVLGRCAGEEGDFLFECESVQVTKEEEISFEALFKNCKSSKNGYKTRDYKDRKRRNVPVALLQILQPHRTTYMTFWQVGYVKDVEVDTDTDEARASTPPARPRADDEPRGVRAPRKRKWDGEVDQTQREAPTAPVRLWANHELASRPKQKAHKLALPESSADIGRAADTRNSSSSEEDEPSAQAPSAVAVRAGEAGPPGASSPTPLEVLARRGAEVAAEEAARVSSRELPRIYAATEILETEDNTTSEEEEVESVQGTPTGVLCEQVVPLLWYLDRKATKFADPRHRGSYVKLIRNRTRIKVATNPELIALDQKY</sequence>
<dbReference type="Proteomes" id="UP000077202">
    <property type="component" value="Unassembled WGS sequence"/>
</dbReference>
<dbReference type="AlphaFoldDB" id="A0A176W4A3"/>
<proteinExistence type="predicted"/>
<evidence type="ECO:0000256" key="1">
    <source>
        <dbReference type="SAM" id="MobiDB-lite"/>
    </source>
</evidence>
<keyword evidence="3" id="KW-1185">Reference proteome</keyword>
<accession>A0A176W4A3</accession>